<dbReference type="STRING" id="593133.SAMN04488006_0454"/>
<evidence type="ECO:0000313" key="2">
    <source>
        <dbReference type="Proteomes" id="UP000199312"/>
    </source>
</evidence>
<sequence length="41" mass="4855">MKDFREFINEQSKQLCDCEYPNIRTGFDDVEYCGLCMKNIG</sequence>
<evidence type="ECO:0000313" key="1">
    <source>
        <dbReference type="EMBL" id="SFS30575.1"/>
    </source>
</evidence>
<protein>
    <submittedName>
        <fullName evidence="1">Uncharacterized protein</fullName>
    </submittedName>
</protein>
<accession>A0A1I6NRT4</accession>
<keyword evidence="2" id="KW-1185">Reference proteome</keyword>
<dbReference type="EMBL" id="FOZP01000001">
    <property type="protein sequence ID" value="SFS30575.1"/>
    <property type="molecule type" value="Genomic_DNA"/>
</dbReference>
<proteinExistence type="predicted"/>
<dbReference type="Proteomes" id="UP000199312">
    <property type="component" value="Unassembled WGS sequence"/>
</dbReference>
<dbReference type="AlphaFoldDB" id="A0A1I6NRT4"/>
<reference evidence="2" key="1">
    <citation type="submission" date="2016-10" db="EMBL/GenBank/DDBJ databases">
        <authorList>
            <person name="Varghese N."/>
            <person name="Submissions S."/>
        </authorList>
    </citation>
    <scope>NUCLEOTIDE SEQUENCE [LARGE SCALE GENOMIC DNA]</scope>
    <source>
        <strain evidence="2">DSM 24450</strain>
    </source>
</reference>
<gene>
    <name evidence="1" type="ORF">SAMN04488006_0454</name>
</gene>
<organism evidence="1 2">
    <name type="scientific">Lutibacter maritimus</name>
    <dbReference type="NCBI Taxonomy" id="593133"/>
    <lineage>
        <taxon>Bacteria</taxon>
        <taxon>Pseudomonadati</taxon>
        <taxon>Bacteroidota</taxon>
        <taxon>Flavobacteriia</taxon>
        <taxon>Flavobacteriales</taxon>
        <taxon>Flavobacteriaceae</taxon>
        <taxon>Lutibacter</taxon>
    </lineage>
</organism>
<name>A0A1I6NRT4_9FLAO</name>